<reference evidence="2 3" key="1">
    <citation type="journal article" date="2017" name="BMC Genomics">
        <title>Chromosome level assembly and secondary metabolite potential of the parasitic fungus Cordyceps militaris.</title>
        <authorList>
            <person name="Kramer G.J."/>
            <person name="Nodwell J.R."/>
        </authorList>
    </citation>
    <scope>NUCLEOTIDE SEQUENCE [LARGE SCALE GENOMIC DNA]</scope>
    <source>
        <strain evidence="2 3">ATCC 34164</strain>
    </source>
</reference>
<gene>
    <name evidence="2" type="ORF">A9K55_001484</name>
</gene>
<feature type="compositionally biased region" description="Basic residues" evidence="1">
    <location>
        <begin position="13"/>
        <end position="33"/>
    </location>
</feature>
<dbReference type="OrthoDB" id="5393537at2759"/>
<evidence type="ECO:0000256" key="1">
    <source>
        <dbReference type="SAM" id="MobiDB-lite"/>
    </source>
</evidence>
<feature type="compositionally biased region" description="Polar residues" evidence="1">
    <location>
        <begin position="396"/>
        <end position="406"/>
    </location>
</feature>
<protein>
    <submittedName>
        <fullName evidence="2">Uncharacterized protein</fullName>
    </submittedName>
</protein>
<accession>A0A2H4SSV5</accession>
<sequence>MTKPLKDKEGQSSRRRAASPPPRHHATRSRRKLQPQAEEEEILVATIQASLRKIAKDYDKSTTFHIESYASSPRTIPGGLHELEKLYHEEKAKMMADVQNLHQKTKILESKLEAAGKEITAARESENVWFSALLAKSAGDDGVTDARLIQEFGNLEGQIHALGHSDAFAPSGKPTRSHVAVPSEDEEFYLAWRSFLHMEERLVELERALKARPVAENHIADWRMATIRCIRSCQRDDRFGDDLATTMYSVFEPLILKDVELEEIELLKKELSQLCRDAVKLRFLMRGSEEHYECVTLEKGLPLSNNTDIAEKYTVWGGKYEEDCSFIRFTIFGALVHRLRHPPGARRALEKAKVLLVHRSAAEVAENVRATLQDPKHCPGRAPAVRAPENKRTGENLDTSNQNPNVARQRGRRTAAAGRRGELRV</sequence>
<dbReference type="AlphaFoldDB" id="A0A2H4SSV5"/>
<proteinExistence type="predicted"/>
<dbReference type="VEuPathDB" id="FungiDB:A9K55_001484"/>
<evidence type="ECO:0000313" key="2">
    <source>
        <dbReference type="EMBL" id="ATY66183.1"/>
    </source>
</evidence>
<feature type="compositionally biased region" description="Basic and acidic residues" evidence="1">
    <location>
        <begin position="1"/>
        <end position="12"/>
    </location>
</feature>
<evidence type="ECO:0000313" key="3">
    <source>
        <dbReference type="Proteomes" id="UP000323067"/>
    </source>
</evidence>
<feature type="region of interest" description="Disordered" evidence="1">
    <location>
        <begin position="372"/>
        <end position="425"/>
    </location>
</feature>
<organism evidence="2 3">
    <name type="scientific">Cordyceps militaris</name>
    <name type="common">Caterpillar fungus</name>
    <name type="synonym">Clavaria militaris</name>
    <dbReference type="NCBI Taxonomy" id="73501"/>
    <lineage>
        <taxon>Eukaryota</taxon>
        <taxon>Fungi</taxon>
        <taxon>Dikarya</taxon>
        <taxon>Ascomycota</taxon>
        <taxon>Pezizomycotina</taxon>
        <taxon>Sordariomycetes</taxon>
        <taxon>Hypocreomycetidae</taxon>
        <taxon>Hypocreales</taxon>
        <taxon>Cordycipitaceae</taxon>
        <taxon>Cordyceps</taxon>
    </lineage>
</organism>
<dbReference type="Proteomes" id="UP000323067">
    <property type="component" value="Chromosome iii"/>
</dbReference>
<name>A0A2H4SSV5_CORMI</name>
<feature type="region of interest" description="Disordered" evidence="1">
    <location>
        <begin position="1"/>
        <end position="38"/>
    </location>
</feature>
<dbReference type="EMBL" id="CP023326">
    <property type="protein sequence ID" value="ATY66183.1"/>
    <property type="molecule type" value="Genomic_DNA"/>
</dbReference>